<feature type="compositionally biased region" description="Basic and acidic residues" evidence="11">
    <location>
        <begin position="430"/>
        <end position="444"/>
    </location>
</feature>
<proteinExistence type="inferred from homology"/>
<dbReference type="FunCoup" id="D7G115">
    <property type="interactions" value="12"/>
</dbReference>
<comment type="similarity">
    <text evidence="2 10">Belongs to the histidine acid phosphatase family. VIP1 subfamily.</text>
</comment>
<feature type="domain" description="VIP1 N-terminal" evidence="13">
    <location>
        <begin position="2"/>
        <end position="50"/>
    </location>
</feature>
<keyword evidence="15" id="KW-1185">Reference proteome</keyword>
<dbReference type="PANTHER" id="PTHR12750:SF9">
    <property type="entry name" value="INOSITOL HEXAKISPHOSPHATE AND DIPHOSPHOINOSITOL-PENTAKISPHOSPHATE KINASE"/>
    <property type="match status" value="1"/>
</dbReference>
<dbReference type="GO" id="GO:0005524">
    <property type="term" value="F:ATP binding"/>
    <property type="evidence" value="ECO:0007669"/>
    <property type="project" value="UniProtKB-KW"/>
</dbReference>
<keyword evidence="12" id="KW-1133">Transmembrane helix</keyword>
<evidence type="ECO:0000256" key="2">
    <source>
        <dbReference type="ARBA" id="ARBA00005609"/>
    </source>
</evidence>
<dbReference type="PROSITE" id="PS00616">
    <property type="entry name" value="HIS_ACID_PHOSPHAT_1"/>
    <property type="match status" value="1"/>
</dbReference>
<dbReference type="InterPro" id="IPR033379">
    <property type="entry name" value="Acid_Pase_AS"/>
</dbReference>
<comment type="catalytic activity">
    <reaction evidence="9">
        <text>1D-myo-inositol hexakisphosphate + ATP = 1-diphospho-1D-myo-inositol 2,3,4,5,6-pentakisphosphate + ADP</text>
        <dbReference type="Rhea" id="RHEA:37459"/>
        <dbReference type="ChEBI" id="CHEBI:30616"/>
        <dbReference type="ChEBI" id="CHEBI:58130"/>
        <dbReference type="ChEBI" id="CHEBI:74946"/>
        <dbReference type="ChEBI" id="CHEBI:456216"/>
        <dbReference type="EC" id="2.7.4.24"/>
    </reaction>
    <physiologicalReaction direction="left-to-right" evidence="9">
        <dbReference type="Rhea" id="RHEA:37460"/>
    </physiologicalReaction>
</comment>
<feature type="compositionally biased region" description="Acidic residues" evidence="11">
    <location>
        <begin position="1280"/>
        <end position="1289"/>
    </location>
</feature>
<evidence type="ECO:0000256" key="4">
    <source>
        <dbReference type="ARBA" id="ARBA00022679"/>
    </source>
</evidence>
<dbReference type="CDD" id="cd07061">
    <property type="entry name" value="HP_HAP_like"/>
    <property type="match status" value="1"/>
</dbReference>
<accession>D7G115</accession>
<dbReference type="GO" id="GO:0033857">
    <property type="term" value="F:5-diphosphoinositol pentakisphosphate 1-kinase activity"/>
    <property type="evidence" value="ECO:0007669"/>
    <property type="project" value="TreeGrafter"/>
</dbReference>
<dbReference type="GO" id="GO:0006020">
    <property type="term" value="P:inositol metabolic process"/>
    <property type="evidence" value="ECO:0007669"/>
    <property type="project" value="TreeGrafter"/>
</dbReference>
<dbReference type="PANTHER" id="PTHR12750">
    <property type="entry name" value="DIPHOSPHOINOSITOL PENTAKISPHOSPHATE KINASE"/>
    <property type="match status" value="1"/>
</dbReference>
<dbReference type="Proteomes" id="UP000002630">
    <property type="component" value="Linkage Group LG33"/>
</dbReference>
<dbReference type="EC" id="2.7.4.24" evidence="10"/>
<evidence type="ECO:0000259" key="13">
    <source>
        <dbReference type="Pfam" id="PF18086"/>
    </source>
</evidence>
<dbReference type="EMBL" id="FN648625">
    <property type="protein sequence ID" value="CBJ33125.1"/>
    <property type="molecule type" value="Genomic_DNA"/>
</dbReference>
<feature type="region of interest" description="Disordered" evidence="11">
    <location>
        <begin position="374"/>
        <end position="464"/>
    </location>
</feature>
<feature type="compositionally biased region" description="Gly residues" evidence="11">
    <location>
        <begin position="996"/>
        <end position="1005"/>
    </location>
</feature>
<evidence type="ECO:0000256" key="6">
    <source>
        <dbReference type="ARBA" id="ARBA00022777"/>
    </source>
</evidence>
<evidence type="ECO:0000256" key="12">
    <source>
        <dbReference type="SAM" id="Phobius"/>
    </source>
</evidence>
<evidence type="ECO:0000256" key="7">
    <source>
        <dbReference type="ARBA" id="ARBA00022840"/>
    </source>
</evidence>
<evidence type="ECO:0000256" key="1">
    <source>
        <dbReference type="ARBA" id="ARBA00004514"/>
    </source>
</evidence>
<protein>
    <recommendedName>
        <fullName evidence="10">Inositol hexakisphosphate and diphosphoinositol-pentakisphosphate kinase</fullName>
        <ecNumber evidence="10">2.7.4.24</ecNumber>
    </recommendedName>
</protein>
<feature type="compositionally biased region" description="Low complexity" evidence="11">
    <location>
        <begin position="1141"/>
        <end position="1154"/>
    </location>
</feature>
<keyword evidence="12" id="KW-0812">Transmembrane</keyword>
<dbReference type="InterPro" id="IPR029033">
    <property type="entry name" value="His_PPase_superfam"/>
</dbReference>
<feature type="transmembrane region" description="Helical" evidence="12">
    <location>
        <begin position="1352"/>
        <end position="1374"/>
    </location>
</feature>
<evidence type="ECO:0000313" key="14">
    <source>
        <dbReference type="EMBL" id="CBJ33125.1"/>
    </source>
</evidence>
<dbReference type="Pfam" id="PF00328">
    <property type="entry name" value="His_Phos_2"/>
    <property type="match status" value="2"/>
</dbReference>
<feature type="compositionally biased region" description="Low complexity" evidence="11">
    <location>
        <begin position="397"/>
        <end position="412"/>
    </location>
</feature>
<evidence type="ECO:0000256" key="3">
    <source>
        <dbReference type="ARBA" id="ARBA00022490"/>
    </source>
</evidence>
<dbReference type="Gene3D" id="3.30.470.20">
    <property type="entry name" value="ATP-grasp fold, B domain"/>
    <property type="match status" value="2"/>
</dbReference>
<dbReference type="InterPro" id="IPR000560">
    <property type="entry name" value="His_Pase_clade-2"/>
</dbReference>
<feature type="compositionally biased region" description="Acidic residues" evidence="11">
    <location>
        <begin position="1193"/>
        <end position="1241"/>
    </location>
</feature>
<dbReference type="GO" id="GO:0052723">
    <property type="term" value="F:inositol hexakisphosphate 1-kinase activity"/>
    <property type="evidence" value="ECO:0007669"/>
    <property type="project" value="RHEA"/>
</dbReference>
<comment type="subcellular location">
    <subcellularLocation>
        <location evidence="1 10">Cytoplasm</location>
        <location evidence="1 10">Cytosol</location>
    </subcellularLocation>
</comment>
<evidence type="ECO:0000256" key="10">
    <source>
        <dbReference type="RuleBase" id="RU365032"/>
    </source>
</evidence>
<feature type="compositionally biased region" description="Polar residues" evidence="11">
    <location>
        <begin position="1250"/>
        <end position="1261"/>
    </location>
</feature>
<keyword evidence="7 10" id="KW-0067">ATP-binding</keyword>
<keyword evidence="5 10" id="KW-0547">Nucleotide-binding</keyword>
<evidence type="ECO:0000256" key="5">
    <source>
        <dbReference type="ARBA" id="ARBA00022741"/>
    </source>
</evidence>
<name>D7G115_ECTSI</name>
<evidence type="ECO:0000256" key="11">
    <source>
        <dbReference type="SAM" id="MobiDB-lite"/>
    </source>
</evidence>
<evidence type="ECO:0000313" key="15">
    <source>
        <dbReference type="Proteomes" id="UP000002630"/>
    </source>
</evidence>
<dbReference type="EMBL" id="FN649758">
    <property type="protein sequence ID" value="CBJ33125.1"/>
    <property type="molecule type" value="Genomic_DNA"/>
</dbReference>
<dbReference type="eggNOG" id="KOG1057">
    <property type="taxonomic scope" value="Eukaryota"/>
</dbReference>
<keyword evidence="3 10" id="KW-0963">Cytoplasm</keyword>
<evidence type="ECO:0000256" key="9">
    <source>
        <dbReference type="ARBA" id="ARBA00034629"/>
    </source>
</evidence>
<comment type="function">
    <text evidence="10">Bifunctional inositol kinase that acts in concert with the IP6K kinases to synthesize the diphosphate group-containing inositol pyrophosphates diphosphoinositol pentakisphosphate, PP-InsP5, and bis-diphosphoinositol tetrakisphosphate, (PP)2-InsP4. PP-InsP5 and (PP)2-InsP4, also respectively called InsP7 and InsP8, may regulate a variety of cellular processes, including apoptosis, vesicle trafficking, cytoskeletal dynamics, and exocytosis. Phosphorylates inositol hexakisphosphate (InsP6).</text>
</comment>
<feature type="region of interest" description="Disordered" evidence="11">
    <location>
        <begin position="693"/>
        <end position="715"/>
    </location>
</feature>
<feature type="region of interest" description="Disordered" evidence="11">
    <location>
        <begin position="987"/>
        <end position="1352"/>
    </location>
</feature>
<feature type="compositionally biased region" description="Gly residues" evidence="11">
    <location>
        <begin position="1335"/>
        <end position="1349"/>
    </location>
</feature>
<dbReference type="STRING" id="2880.D7G115"/>
<dbReference type="InParanoid" id="D7G115"/>
<dbReference type="OrthoDB" id="18042at2759"/>
<dbReference type="InterPro" id="IPR040557">
    <property type="entry name" value="VIP1_N"/>
</dbReference>
<dbReference type="SUPFAM" id="SSF53254">
    <property type="entry name" value="Phosphoglycerate mutase-like"/>
    <property type="match status" value="1"/>
</dbReference>
<feature type="compositionally biased region" description="Acidic residues" evidence="11">
    <location>
        <begin position="1171"/>
        <end position="1184"/>
    </location>
</feature>
<dbReference type="Gene3D" id="3.40.50.1240">
    <property type="entry name" value="Phosphoglycerate mutase-like"/>
    <property type="match status" value="1"/>
</dbReference>
<gene>
    <name evidence="14" type="ORF">Esi_0425_0004</name>
</gene>
<keyword evidence="4 10" id="KW-0808">Transferase</keyword>
<feature type="compositionally biased region" description="Basic residues" evidence="11">
    <location>
        <begin position="1299"/>
        <end position="1322"/>
    </location>
</feature>
<keyword evidence="12" id="KW-0472">Membrane</keyword>
<dbReference type="Pfam" id="PF18086">
    <property type="entry name" value="PPIP5K2_N"/>
    <property type="match status" value="1"/>
</dbReference>
<dbReference type="OMA" id="INWHKIN"/>
<dbReference type="GO" id="GO:0005829">
    <property type="term" value="C:cytosol"/>
    <property type="evidence" value="ECO:0007669"/>
    <property type="project" value="UniProtKB-SubCell"/>
</dbReference>
<evidence type="ECO:0000256" key="8">
    <source>
        <dbReference type="ARBA" id="ARBA00033696"/>
    </source>
</evidence>
<sequence>MEAPVEEWPLCDCLVAFYSHGFPSDKAKAYVKLRRPYALNNLEMQDVLHDRRKVYDLLESQGVPHPENVYASRDGYGGQKLEELDIVEADDYIQVNSVTVHKPFVEKPVDAENHNVYIYYPMSAGGGSKRLFRKVYTVGPDYGHAEARKSPTLDGKVNRNAEGKEIRYPVILTSEEKEYARKITLAFRQCVCGFDILRVQGRSFVCDVNGWSFVKNSRKYVDDCAMLLQEFIDAAVKPSRRTKLFSTEGEGRLLKHQRKHPEELRAVIAITRHGDRTPKQKMKMKISFPEFLAFYNKYSPGPRKEIKVKGKLHLKEFLGITVNLINTLPAEPTFTEVDAETFGKLTQIKHVLERWEISGFNRKLQLKPRKWVEVDESTLSPEPEQRDRKKPKKAGKKAAAVGATKAGAAAAGRSADEHHDTISKGAGAARRSDGGGDTLRKGAEEGPWEEDATEGGAEGKKRKPERASQLLLILKWGGELTNLGQRQAIELGNSFRTIMYPDAGAGGLLRLHSTFRHDLKIKTSDEGRVMKTAAAFAKGFLELEGDLTPILVSLVSKESSKNSSVMMLDPSGNKNITKDMDRSKDFLQRVMAKDVTFTPELIKSVVPTGQASVRRALRSVGNPVAKLTHLRELVMVLVKQLSRRSARFPLALGANDRVSAADRELDRGIEADEFATSRVEKAEAREKEKKLQKLQQSCDPSHLPATSKDRWDSKDNMLPVRGETPLLMHDRWRKLHDELYDSATGFDITKIPDVHDNVRYDCLHNSHLGLDGLPELYDLAKQLADSIVPQEYGITKGAKLVIGSKMCHALLDKIKYDLLIAMMDSEVDMRYQLDLSHVHDLPINSLGRRVRTRLYFTSESHLHTLLNVLRFPIGDREAVVTDEAKRMLSRTKELCYLTSFVIRLFEDAEKGPEDPARFRVEILFSPGVVKHPMLSGDHLHTAPLVPLHKHLTCKMVLDTLNAAIDLPSTVPDDHSEAEAILHKLDKAARQQRNKESGGGGGGGGSDASTVGAATEGGGGAAAASAPGGSEHGDDGGSSSHTGGREKQRKKQPCQPGGGGGGEGDMTRWSGGDQQQRGPAGEREEEEDASGERQSWYYGGGGGWGRGKADIGGDAAAAEADSRDKGDGGAADGGRPDGRSTARNGGVPPAGGANADSRESQNPPEQQQKQEQEEEEEEEQEVADEEGYHPDTGGDQEDGEEDDDDGDGTGEEDDEEEEEDGDGEGDDDDDDEDDDDDNEGFESDIARSAQARLTSDSYQSLRCESEFFCPDSASSNSHTPDDDDEEDEDTTPMIGLNGRSFRRGRGGSRRHHVPKGSKKRAVVRRSVGVDSRNEDGGGCGGGGEGRGGSGPRYSAATVAALGVLGAAAAGAAVMAHARRR</sequence>
<organism evidence="14 15">
    <name type="scientific">Ectocarpus siliculosus</name>
    <name type="common">Brown alga</name>
    <name type="synonym">Conferva siliculosa</name>
    <dbReference type="NCBI Taxonomy" id="2880"/>
    <lineage>
        <taxon>Eukaryota</taxon>
        <taxon>Sar</taxon>
        <taxon>Stramenopiles</taxon>
        <taxon>Ochrophyta</taxon>
        <taxon>PX clade</taxon>
        <taxon>Phaeophyceae</taxon>
        <taxon>Ectocarpales</taxon>
        <taxon>Ectocarpaceae</taxon>
        <taxon>Ectocarpus</taxon>
    </lineage>
</organism>
<comment type="catalytic activity">
    <reaction evidence="8">
        <text>5-diphospho-1D-myo-inositol 1,2,3,4,6-pentakisphosphate + ATP + H(+) = 1,5-bis(diphospho)-1D-myo-inositol 2,3,4,6-tetrakisphosphate + ADP</text>
        <dbReference type="Rhea" id="RHEA:10276"/>
        <dbReference type="ChEBI" id="CHEBI:15378"/>
        <dbReference type="ChEBI" id="CHEBI:30616"/>
        <dbReference type="ChEBI" id="CHEBI:58628"/>
        <dbReference type="ChEBI" id="CHEBI:77983"/>
        <dbReference type="ChEBI" id="CHEBI:456216"/>
        <dbReference type="EC" id="2.7.4.24"/>
    </reaction>
    <physiologicalReaction direction="left-to-right" evidence="8">
        <dbReference type="Rhea" id="RHEA:10277"/>
    </physiologicalReaction>
</comment>
<dbReference type="InterPro" id="IPR037446">
    <property type="entry name" value="His_Pase_VIP1"/>
</dbReference>
<dbReference type="GO" id="GO:0032958">
    <property type="term" value="P:inositol phosphate biosynthetic process"/>
    <property type="evidence" value="ECO:0007669"/>
    <property type="project" value="TreeGrafter"/>
</dbReference>
<keyword evidence="6 10" id="KW-0418">Kinase</keyword>
<reference evidence="14 15" key="1">
    <citation type="journal article" date="2010" name="Nature">
        <title>The Ectocarpus genome and the independent evolution of multicellularity in brown algae.</title>
        <authorList>
            <person name="Cock J.M."/>
            <person name="Sterck L."/>
            <person name="Rouze P."/>
            <person name="Scornet D."/>
            <person name="Allen A.E."/>
            <person name="Amoutzias G."/>
            <person name="Anthouard V."/>
            <person name="Artiguenave F."/>
            <person name="Aury J.M."/>
            <person name="Badger J.H."/>
            <person name="Beszteri B."/>
            <person name="Billiau K."/>
            <person name="Bonnet E."/>
            <person name="Bothwell J.H."/>
            <person name="Bowler C."/>
            <person name="Boyen C."/>
            <person name="Brownlee C."/>
            <person name="Carrano C.J."/>
            <person name="Charrier B."/>
            <person name="Cho G.Y."/>
            <person name="Coelho S.M."/>
            <person name="Collen J."/>
            <person name="Corre E."/>
            <person name="Da Silva C."/>
            <person name="Delage L."/>
            <person name="Delaroque N."/>
            <person name="Dittami S.M."/>
            <person name="Doulbeau S."/>
            <person name="Elias M."/>
            <person name="Farnham G."/>
            <person name="Gachon C.M."/>
            <person name="Gschloessl B."/>
            <person name="Heesch S."/>
            <person name="Jabbari K."/>
            <person name="Jubin C."/>
            <person name="Kawai H."/>
            <person name="Kimura K."/>
            <person name="Kloareg B."/>
            <person name="Kupper F.C."/>
            <person name="Lang D."/>
            <person name="Le Bail A."/>
            <person name="Leblanc C."/>
            <person name="Lerouge P."/>
            <person name="Lohr M."/>
            <person name="Lopez P.J."/>
            <person name="Martens C."/>
            <person name="Maumus F."/>
            <person name="Michel G."/>
            <person name="Miranda-Saavedra D."/>
            <person name="Morales J."/>
            <person name="Moreau H."/>
            <person name="Motomura T."/>
            <person name="Nagasato C."/>
            <person name="Napoli C.A."/>
            <person name="Nelson D.R."/>
            <person name="Nyvall-Collen P."/>
            <person name="Peters A.F."/>
            <person name="Pommier C."/>
            <person name="Potin P."/>
            <person name="Poulain J."/>
            <person name="Quesneville H."/>
            <person name="Read B."/>
            <person name="Rensing S.A."/>
            <person name="Ritter A."/>
            <person name="Rousvoal S."/>
            <person name="Samanta M."/>
            <person name="Samson G."/>
            <person name="Schroeder D.C."/>
            <person name="Segurens B."/>
            <person name="Strittmatter M."/>
            <person name="Tonon T."/>
            <person name="Tregear J.W."/>
            <person name="Valentin K."/>
            <person name="von Dassow P."/>
            <person name="Yamagishi T."/>
            <person name="Van de Peer Y."/>
            <person name="Wincker P."/>
        </authorList>
    </citation>
    <scope>NUCLEOTIDE SEQUENCE [LARGE SCALE GENOMIC DNA]</scope>
    <source>
        <strain evidence="15">Ec32 / CCAP1310/4</strain>
    </source>
</reference>